<gene>
    <name evidence="14" type="ORF">ElyMa_003787000</name>
</gene>
<evidence type="ECO:0000256" key="2">
    <source>
        <dbReference type="ARBA" id="ARBA00022603"/>
    </source>
</evidence>
<evidence type="ECO:0000313" key="14">
    <source>
        <dbReference type="EMBL" id="GFR70460.1"/>
    </source>
</evidence>
<organism evidence="14 15">
    <name type="scientific">Elysia marginata</name>
    <dbReference type="NCBI Taxonomy" id="1093978"/>
    <lineage>
        <taxon>Eukaryota</taxon>
        <taxon>Metazoa</taxon>
        <taxon>Spiralia</taxon>
        <taxon>Lophotrochozoa</taxon>
        <taxon>Mollusca</taxon>
        <taxon>Gastropoda</taxon>
        <taxon>Heterobranchia</taxon>
        <taxon>Euthyneura</taxon>
        <taxon>Panpulmonata</taxon>
        <taxon>Sacoglossa</taxon>
        <taxon>Placobranchoidea</taxon>
        <taxon>Plakobranchidae</taxon>
        <taxon>Elysia</taxon>
    </lineage>
</organism>
<evidence type="ECO:0000259" key="13">
    <source>
        <dbReference type="PROSITE" id="PS50280"/>
    </source>
</evidence>
<dbReference type="InterPro" id="IPR001214">
    <property type="entry name" value="SET_dom"/>
</dbReference>
<keyword evidence="3" id="KW-0808">Transferase</keyword>
<comment type="caution">
    <text evidence="14">The sequence shown here is derived from an EMBL/GenBank/DDBJ whole genome shotgun (WGS) entry which is preliminary data.</text>
</comment>
<feature type="compositionally biased region" description="Basic and acidic residues" evidence="12">
    <location>
        <begin position="138"/>
        <end position="147"/>
    </location>
</feature>
<dbReference type="CDD" id="cd19193">
    <property type="entry name" value="PR-SET_PRDM7_9"/>
    <property type="match status" value="1"/>
</dbReference>
<keyword evidence="11" id="KW-0539">Nucleus</keyword>
<dbReference type="Pfam" id="PF21549">
    <property type="entry name" value="PRDM2_PR"/>
    <property type="match status" value="1"/>
</dbReference>
<dbReference type="SUPFAM" id="SSF82199">
    <property type="entry name" value="SET domain"/>
    <property type="match status" value="1"/>
</dbReference>
<evidence type="ECO:0000256" key="1">
    <source>
        <dbReference type="ARBA" id="ARBA00004123"/>
    </source>
</evidence>
<dbReference type="PANTHER" id="PTHR16515:SF49">
    <property type="entry name" value="GASTRULA ZINC FINGER PROTEIN XLCGF49.1-LIKE-RELATED"/>
    <property type="match status" value="1"/>
</dbReference>
<evidence type="ECO:0000256" key="10">
    <source>
        <dbReference type="ARBA" id="ARBA00023163"/>
    </source>
</evidence>
<keyword evidence="9" id="KW-0805">Transcription regulation</keyword>
<comment type="subcellular location">
    <subcellularLocation>
        <location evidence="1">Nucleus</location>
    </subcellularLocation>
</comment>
<dbReference type="EMBL" id="BMAT01007744">
    <property type="protein sequence ID" value="GFR70460.1"/>
    <property type="molecule type" value="Genomic_DNA"/>
</dbReference>
<keyword evidence="7" id="KW-0863">Zinc-finger</keyword>
<dbReference type="Gene3D" id="2.170.270.10">
    <property type="entry name" value="SET domain"/>
    <property type="match status" value="1"/>
</dbReference>
<keyword evidence="5" id="KW-0479">Metal-binding</keyword>
<keyword evidence="6" id="KW-0677">Repeat</keyword>
<dbReference type="InterPro" id="IPR050331">
    <property type="entry name" value="Zinc_finger"/>
</dbReference>
<keyword evidence="4" id="KW-0949">S-adenosyl-L-methionine</keyword>
<name>A0AAV4FDM6_9GAST</name>
<evidence type="ECO:0000256" key="8">
    <source>
        <dbReference type="ARBA" id="ARBA00022833"/>
    </source>
</evidence>
<evidence type="ECO:0000256" key="3">
    <source>
        <dbReference type="ARBA" id="ARBA00022679"/>
    </source>
</evidence>
<evidence type="ECO:0000256" key="6">
    <source>
        <dbReference type="ARBA" id="ARBA00022737"/>
    </source>
</evidence>
<evidence type="ECO:0000313" key="15">
    <source>
        <dbReference type="Proteomes" id="UP000762676"/>
    </source>
</evidence>
<evidence type="ECO:0000256" key="4">
    <source>
        <dbReference type="ARBA" id="ARBA00022691"/>
    </source>
</evidence>
<evidence type="ECO:0000256" key="9">
    <source>
        <dbReference type="ARBA" id="ARBA00023015"/>
    </source>
</evidence>
<sequence length="334" mass="38692">MELVDEFSTIDFSSLPDSISEFFSAQEFSSMSEYEKKHLSNIRQNFEALKRAGLPVKPPEFMVRNKSERERKRICALPLTDSSEDSDAEWKPASQRKRKRATKPQFKPPFRAGTQNVHKKEPNEASSNRKKGKGKRQGNKEKEEEDVHVYPFRKKRVTSFMSMMIPEDDDFLYCEDCNVEYFGDCPEHGPLKIVNDSVVPTTCRKGDDPEYCRKTLPQGLEIKKSKIPKAGLGVFATKFFPVRSRFGPYSGRKETDWMIAYESGYCWQVIRDEKTSHFVDASDPKESNWMRFVNCARSEDEQCLTAYQHEGEVYYRAHKDIHPGMELLVSATDR</sequence>
<dbReference type="AlphaFoldDB" id="A0AAV4FDM6"/>
<dbReference type="GO" id="GO:0032259">
    <property type="term" value="P:methylation"/>
    <property type="evidence" value="ECO:0007669"/>
    <property type="project" value="UniProtKB-KW"/>
</dbReference>
<dbReference type="PANTHER" id="PTHR16515">
    <property type="entry name" value="PR DOMAIN ZINC FINGER PROTEIN"/>
    <property type="match status" value="1"/>
</dbReference>
<reference evidence="14 15" key="1">
    <citation type="journal article" date="2021" name="Elife">
        <title>Chloroplast acquisition without the gene transfer in kleptoplastic sea slugs, Plakobranchus ocellatus.</title>
        <authorList>
            <person name="Maeda T."/>
            <person name="Takahashi S."/>
            <person name="Yoshida T."/>
            <person name="Shimamura S."/>
            <person name="Takaki Y."/>
            <person name="Nagai Y."/>
            <person name="Toyoda A."/>
            <person name="Suzuki Y."/>
            <person name="Arimoto A."/>
            <person name="Ishii H."/>
            <person name="Satoh N."/>
            <person name="Nishiyama T."/>
            <person name="Hasebe M."/>
            <person name="Maruyama T."/>
            <person name="Minagawa J."/>
            <person name="Obokata J."/>
            <person name="Shigenobu S."/>
        </authorList>
    </citation>
    <scope>NUCLEOTIDE SEQUENCE [LARGE SCALE GENOMIC DNA]</scope>
</reference>
<keyword evidence="10" id="KW-0804">Transcription</keyword>
<feature type="region of interest" description="Disordered" evidence="12">
    <location>
        <begin position="76"/>
        <end position="147"/>
    </location>
</feature>
<dbReference type="InterPro" id="IPR044417">
    <property type="entry name" value="PRDM7_9_PR-SET"/>
</dbReference>
<dbReference type="GO" id="GO:0010468">
    <property type="term" value="P:regulation of gene expression"/>
    <property type="evidence" value="ECO:0007669"/>
    <property type="project" value="TreeGrafter"/>
</dbReference>
<dbReference type="Proteomes" id="UP000762676">
    <property type="component" value="Unassembled WGS sequence"/>
</dbReference>
<dbReference type="InterPro" id="IPR046341">
    <property type="entry name" value="SET_dom_sf"/>
</dbReference>
<keyword evidence="2" id="KW-0489">Methyltransferase</keyword>
<keyword evidence="8" id="KW-0862">Zinc</keyword>
<feature type="compositionally biased region" description="Basic residues" evidence="12">
    <location>
        <begin position="128"/>
        <end position="137"/>
    </location>
</feature>
<keyword evidence="15" id="KW-1185">Reference proteome</keyword>
<evidence type="ECO:0000256" key="5">
    <source>
        <dbReference type="ARBA" id="ARBA00022723"/>
    </source>
</evidence>
<evidence type="ECO:0000256" key="7">
    <source>
        <dbReference type="ARBA" id="ARBA00022771"/>
    </source>
</evidence>
<dbReference type="GO" id="GO:0005634">
    <property type="term" value="C:nucleus"/>
    <property type="evidence" value="ECO:0007669"/>
    <property type="project" value="UniProtKB-SubCell"/>
</dbReference>
<evidence type="ECO:0000256" key="11">
    <source>
        <dbReference type="ARBA" id="ARBA00023242"/>
    </source>
</evidence>
<dbReference type="PROSITE" id="PS50280">
    <property type="entry name" value="SET"/>
    <property type="match status" value="1"/>
</dbReference>
<feature type="domain" description="SET" evidence="13">
    <location>
        <begin position="218"/>
        <end position="332"/>
    </location>
</feature>
<dbReference type="GO" id="GO:0042054">
    <property type="term" value="F:histone methyltransferase activity"/>
    <property type="evidence" value="ECO:0007669"/>
    <property type="project" value="InterPro"/>
</dbReference>
<evidence type="ECO:0000256" key="12">
    <source>
        <dbReference type="SAM" id="MobiDB-lite"/>
    </source>
</evidence>
<dbReference type="GO" id="GO:0008270">
    <property type="term" value="F:zinc ion binding"/>
    <property type="evidence" value="ECO:0007669"/>
    <property type="project" value="UniProtKB-KW"/>
</dbReference>
<proteinExistence type="predicted"/>
<protein>
    <submittedName>
        <fullName evidence="14">Histone-lysine N-methyltransferase PRDM9-like</fullName>
    </submittedName>
</protein>
<accession>A0AAV4FDM6</accession>